<dbReference type="PATRIC" id="fig|795359.3.peg.1122"/>
<name>F8C649_THEGP</name>
<evidence type="ECO:0000256" key="4">
    <source>
        <dbReference type="ARBA" id="ARBA00023118"/>
    </source>
</evidence>
<comment type="similarity">
    <text evidence="1">Belongs to the CRISPR-associated Csm4 family.</text>
</comment>
<dbReference type="InterPro" id="IPR005537">
    <property type="entry name" value="RAMP_III_fam"/>
</dbReference>
<dbReference type="EMBL" id="CP002829">
    <property type="protein sequence ID" value="AEH23200.1"/>
    <property type="molecule type" value="Genomic_DNA"/>
</dbReference>
<evidence type="ECO:0000256" key="2">
    <source>
        <dbReference type="ARBA" id="ARBA00016109"/>
    </source>
</evidence>
<gene>
    <name evidence="6" type="ordered locus">TOPB45_1112</name>
</gene>
<dbReference type="AlphaFoldDB" id="F8C649"/>
<keyword evidence="7" id="KW-1185">Reference proteome</keyword>
<evidence type="ECO:0000256" key="1">
    <source>
        <dbReference type="ARBA" id="ARBA00005772"/>
    </source>
</evidence>
<dbReference type="Proteomes" id="UP000006583">
    <property type="component" value="Chromosome"/>
</dbReference>
<dbReference type="eggNOG" id="COG1567">
    <property type="taxonomic scope" value="Bacteria"/>
</dbReference>
<evidence type="ECO:0000259" key="5">
    <source>
        <dbReference type="Pfam" id="PF03787"/>
    </source>
</evidence>
<organism evidence="6 7">
    <name type="scientific">Thermodesulfobacterium geofontis (strain OPF15)</name>
    <dbReference type="NCBI Taxonomy" id="795359"/>
    <lineage>
        <taxon>Bacteria</taxon>
        <taxon>Pseudomonadati</taxon>
        <taxon>Thermodesulfobacteriota</taxon>
        <taxon>Thermodesulfobacteria</taxon>
        <taxon>Thermodesulfobacteriales</taxon>
        <taxon>Thermodesulfobacteriaceae</taxon>
        <taxon>Thermodesulfobacterium</taxon>
    </lineage>
</organism>
<dbReference type="KEGG" id="top:TOPB45_1112"/>
<dbReference type="GO" id="GO:0051607">
    <property type="term" value="P:defense response to virus"/>
    <property type="evidence" value="ECO:0007669"/>
    <property type="project" value="UniProtKB-KW"/>
</dbReference>
<dbReference type="InterPro" id="IPR005510">
    <property type="entry name" value="Csm4"/>
</dbReference>
<dbReference type="Pfam" id="PF03787">
    <property type="entry name" value="RAMPs"/>
    <property type="match status" value="1"/>
</dbReference>
<evidence type="ECO:0000256" key="3">
    <source>
        <dbReference type="ARBA" id="ARBA00022884"/>
    </source>
</evidence>
<protein>
    <recommendedName>
        <fullName evidence="2">CRISPR system Cms protein Csm4</fullName>
    </recommendedName>
</protein>
<sequence>MKLYEFTFKGLSYFTSEIKSYTIFGALCWGYRNFFGEKKLLDLLECFNSNPPFLISSCIFKKGNIRYFPCPQIEEAFPEPKDIEEYKKQKEIKKKLNYIPEDIFIEFLEGKIKTKWKLGQKIEECKGFETISIHRTIKLHNSINRLTWTTVGGQLYNVFSYFYPEFSFFICLFDENLLDEIKAVFKYISFGGNKSTGYGRVKLIKVDRVEKFEKYLNQFTQKFYTLSSTLPDSSFDYDNSYYQIEIFCGKVENFYDRLVAPILKRKVLYLQPGSILTIKDGNKKNFYGNLINVLSSRSLIDPSKEVKIYQYGYAFPFYIKE</sequence>
<dbReference type="NCBIfam" id="TIGR01903">
    <property type="entry name" value="cas5_csm4"/>
    <property type="match status" value="1"/>
</dbReference>
<dbReference type="RefSeq" id="WP_013909898.1">
    <property type="nucleotide sequence ID" value="NC_015682.1"/>
</dbReference>
<keyword evidence="3" id="KW-0694">RNA-binding</keyword>
<reference evidence="6 7" key="1">
    <citation type="journal article" date="2013" name="Genome Announc.">
        <title>Complete genome sequence of the hyperthermophilic sulfate-reducing bacterium Thermodesulfobacterium geofontis OPF15T.</title>
        <authorList>
            <person name="Elkins J.G."/>
            <person name="Hamilton-Brehm S.D."/>
            <person name="Lucas S."/>
            <person name="Han J."/>
            <person name="Lapidus A."/>
            <person name="Cheng J.F."/>
            <person name="Goodwin L.A."/>
            <person name="Pitluck S."/>
            <person name="Peters L."/>
            <person name="Mikhailova N."/>
            <person name="Davenport K.W."/>
            <person name="Detter J.C."/>
            <person name="Han C.S."/>
            <person name="Tapia R."/>
            <person name="Land M.L."/>
            <person name="Hauser L."/>
            <person name="Kyrpides N.C."/>
            <person name="Ivanova N.N."/>
            <person name="Pagani I."/>
            <person name="Bruce D."/>
            <person name="Woyke T."/>
            <person name="Cottingham R.W."/>
        </authorList>
    </citation>
    <scope>NUCLEOTIDE SEQUENCE [LARGE SCALE GENOMIC DNA]</scope>
    <source>
        <strain evidence="6 7">OPF15</strain>
    </source>
</reference>
<proteinExistence type="inferred from homology"/>
<keyword evidence="4" id="KW-0051">Antiviral defense</keyword>
<dbReference type="STRING" id="795359.TOPB45_1112"/>
<dbReference type="GO" id="GO:0003723">
    <property type="term" value="F:RNA binding"/>
    <property type="evidence" value="ECO:0007669"/>
    <property type="project" value="UniProtKB-KW"/>
</dbReference>
<evidence type="ECO:0000313" key="7">
    <source>
        <dbReference type="Proteomes" id="UP000006583"/>
    </source>
</evidence>
<dbReference type="HOGENOM" id="CLU_076034_0_0_0"/>
<evidence type="ECO:0000313" key="6">
    <source>
        <dbReference type="EMBL" id="AEH23200.1"/>
    </source>
</evidence>
<feature type="domain" description="CRISPR type III-associated protein" evidence="5">
    <location>
        <begin position="17"/>
        <end position="202"/>
    </location>
</feature>
<accession>F8C649</accession>